<protein>
    <submittedName>
        <fullName evidence="1">Uncharacterized protein</fullName>
    </submittedName>
</protein>
<proteinExistence type="predicted"/>
<dbReference type="Proteomes" id="UP001055167">
    <property type="component" value="Unassembled WGS sequence"/>
</dbReference>
<sequence length="80" mass="8663">MSARDRRDCPHHAAAQRAINRLVEAGATPAEAIDAAFTVAVANWLSLRGLRHVSHELRALAEAMAAEADRRTAESVPARH</sequence>
<reference evidence="1" key="1">
    <citation type="journal article" date="2021" name="Front. Microbiol.">
        <title>Comprehensive Comparative Genomics and Phenotyping of Methylobacterium Species.</title>
        <authorList>
            <person name="Alessa O."/>
            <person name="Ogura Y."/>
            <person name="Fujitani Y."/>
            <person name="Takami H."/>
            <person name="Hayashi T."/>
            <person name="Sahin N."/>
            <person name="Tani A."/>
        </authorList>
    </citation>
    <scope>NUCLEOTIDE SEQUENCE</scope>
    <source>
        <strain evidence="1">KCTC 52305</strain>
    </source>
</reference>
<organism evidence="1 2">
    <name type="scientific">Methylobacterium crusticola</name>
    <dbReference type="NCBI Taxonomy" id="1697972"/>
    <lineage>
        <taxon>Bacteria</taxon>
        <taxon>Pseudomonadati</taxon>
        <taxon>Pseudomonadota</taxon>
        <taxon>Alphaproteobacteria</taxon>
        <taxon>Hyphomicrobiales</taxon>
        <taxon>Methylobacteriaceae</taxon>
        <taxon>Methylobacterium</taxon>
    </lineage>
</organism>
<gene>
    <name evidence="1" type="ORF">OPKNFCMD_1302</name>
</gene>
<comment type="caution">
    <text evidence="1">The sequence shown here is derived from an EMBL/GenBank/DDBJ whole genome shotgun (WGS) entry which is preliminary data.</text>
</comment>
<evidence type="ECO:0000313" key="2">
    <source>
        <dbReference type="Proteomes" id="UP001055167"/>
    </source>
</evidence>
<keyword evidence="2" id="KW-1185">Reference proteome</keyword>
<dbReference type="RefSeq" id="WP_128566555.1">
    <property type="nucleotide sequence ID" value="NZ_BPQH01000003.1"/>
</dbReference>
<dbReference type="EMBL" id="BPQH01000003">
    <property type="protein sequence ID" value="GJD48580.1"/>
    <property type="molecule type" value="Genomic_DNA"/>
</dbReference>
<accession>A0ABQ4QUY5</accession>
<name>A0ABQ4QUY5_9HYPH</name>
<reference evidence="1" key="2">
    <citation type="submission" date="2021-08" db="EMBL/GenBank/DDBJ databases">
        <authorList>
            <person name="Tani A."/>
            <person name="Ola A."/>
            <person name="Ogura Y."/>
            <person name="Katsura K."/>
            <person name="Hayashi T."/>
        </authorList>
    </citation>
    <scope>NUCLEOTIDE SEQUENCE</scope>
    <source>
        <strain evidence="1">KCTC 52305</strain>
    </source>
</reference>
<evidence type="ECO:0000313" key="1">
    <source>
        <dbReference type="EMBL" id="GJD48580.1"/>
    </source>
</evidence>